<dbReference type="KEGG" id="blen:NCTC4824_00805"/>
<feature type="transmembrane region" description="Helical" evidence="5">
    <location>
        <begin position="574"/>
        <end position="595"/>
    </location>
</feature>
<comment type="subcellular location">
    <subcellularLocation>
        <location evidence="1">Membrane</location>
        <topology evidence="1">Multi-pass membrane protein</topology>
    </subcellularLocation>
</comment>
<evidence type="ECO:0000313" key="7">
    <source>
        <dbReference type="EMBL" id="SQI53311.1"/>
    </source>
</evidence>
<feature type="transmembrane region" description="Helical" evidence="5">
    <location>
        <begin position="696"/>
        <end position="713"/>
    </location>
</feature>
<dbReference type="PANTHER" id="PTHR43077">
    <property type="entry name" value="TRANSPORT PERMEASE YVFS-RELATED"/>
    <property type="match status" value="1"/>
</dbReference>
<proteinExistence type="predicted"/>
<feature type="domain" description="ABC-2 type transporter transmembrane" evidence="6">
    <location>
        <begin position="29"/>
        <end position="150"/>
    </location>
</feature>
<keyword evidence="8" id="KW-1185">Reference proteome</keyword>
<evidence type="ECO:0000259" key="6">
    <source>
        <dbReference type="Pfam" id="PF12698"/>
    </source>
</evidence>
<feature type="domain" description="ABC-2 type transporter transmembrane" evidence="6">
    <location>
        <begin position="400"/>
        <end position="710"/>
    </location>
</feature>
<feature type="transmembrane region" description="Helical" evidence="5">
    <location>
        <begin position="607"/>
        <end position="629"/>
    </location>
</feature>
<dbReference type="PANTHER" id="PTHR43077:SF10">
    <property type="entry name" value="TRANSPORT PERMEASE PROTEIN"/>
    <property type="match status" value="1"/>
</dbReference>
<dbReference type="Gene3D" id="3.40.1710.10">
    <property type="entry name" value="abc type-2 transporter like domain"/>
    <property type="match status" value="1"/>
</dbReference>
<keyword evidence="4 5" id="KW-0472">Membrane</keyword>
<dbReference type="InterPro" id="IPR013525">
    <property type="entry name" value="ABC2_TM"/>
</dbReference>
<feature type="transmembrane region" description="Helical" evidence="5">
    <location>
        <begin position="541"/>
        <end position="562"/>
    </location>
</feature>
<name>A0A2X4VQY6_LEDLE</name>
<evidence type="ECO:0000256" key="3">
    <source>
        <dbReference type="ARBA" id="ARBA00022989"/>
    </source>
</evidence>
<accession>A0A2X4VQY6</accession>
<feature type="transmembrane region" description="Helical" evidence="5">
    <location>
        <begin position="20"/>
        <end position="38"/>
    </location>
</feature>
<dbReference type="InterPro" id="IPR051328">
    <property type="entry name" value="T7SS_ABC-Transporter"/>
</dbReference>
<dbReference type="GO" id="GO:0016020">
    <property type="term" value="C:membrane"/>
    <property type="evidence" value="ECO:0007669"/>
    <property type="project" value="UniProtKB-SubCell"/>
</dbReference>
<evidence type="ECO:0000313" key="8">
    <source>
        <dbReference type="Proteomes" id="UP000249134"/>
    </source>
</evidence>
<dbReference type="NCBIfam" id="TIGR03061">
    <property type="entry name" value="pip_yhgE_Nterm"/>
    <property type="match status" value="1"/>
</dbReference>
<sequence length="735" mass="82398">MRNIWKIFTSDVKNISKNWVAAVLIGGLIFLPSLYAWLNIIASWDPYSQTDQMPVAVVNEDVGATVRDNQIDAGKELVKTLKTNKDMGWEFTNRKKAMEKLEYGDYFSVIIIPKDFSEKLASVISDKPEKATMEYYVNEKINSIAPKITGKGASVIVEKMSGQFVSTVNGVIFDLFNDLGIEIENDLPDIKRFEQYIFDVEANLPEINQKLKESLTDATSAQNILRKAQNLMPEAQRLTNEGLGTINSTTEFLTKAENRLNEMAPKINEDLQKVQSISKESNEFLKEIQSVDLDFTELENVKKQMNERMNSAISTVETIEADLKHLRDINNAQPSTPAEEEENEVPSAPIGGAELDDAIEKTAALKVTLVEVQNNVENVNGLVEGKQQQLKQAIDDMQQIAAGTSIKLDTFIKDYKETIEPKVFSEVANAKKTLLDAKEVLVGIQSTIPEVERIINNTDGHVSDGTEVIEKILGEFPYVNDKVRQLADRIRKVQGEMDIGDIIELLQNDPEAERSFFEEPIVLKENKLFPIENYGTGMTPFYTVLAIWVGCLLLISLLAVDVKHEDNYFAREVYFGRLFTFITIGILQTLIVTSGDMVLLGVKVQEPFWFIVFGLFISLIFMSIVYTLVSVFGDVGKALAIIMLVLQIAGSGGTYPVALLPEFFQWINPVLPFTYAIDLMREAVGGIVWRRVGTDILYLACVGIAFQLFGAFLKETVNKQTNKLLKKSKESGLFH</sequence>
<dbReference type="STRING" id="1348624.GCA_001591545_03453"/>
<evidence type="ECO:0000256" key="5">
    <source>
        <dbReference type="SAM" id="Phobius"/>
    </source>
</evidence>
<dbReference type="InterPro" id="IPR017501">
    <property type="entry name" value="Phage_infect_YhgE_C"/>
</dbReference>
<dbReference type="Pfam" id="PF12698">
    <property type="entry name" value="ABC2_membrane_3"/>
    <property type="match status" value="2"/>
</dbReference>
<dbReference type="EMBL" id="LS483476">
    <property type="protein sequence ID" value="SQI53311.1"/>
    <property type="molecule type" value="Genomic_DNA"/>
</dbReference>
<keyword evidence="3 5" id="KW-1133">Transmembrane helix</keyword>
<dbReference type="GO" id="GO:0140359">
    <property type="term" value="F:ABC-type transporter activity"/>
    <property type="evidence" value="ECO:0007669"/>
    <property type="project" value="InterPro"/>
</dbReference>
<organism evidence="7 8">
    <name type="scientific">Lederbergia lenta</name>
    <name type="common">Bacillus lentus</name>
    <dbReference type="NCBI Taxonomy" id="1467"/>
    <lineage>
        <taxon>Bacteria</taxon>
        <taxon>Bacillati</taxon>
        <taxon>Bacillota</taxon>
        <taxon>Bacilli</taxon>
        <taxon>Bacillales</taxon>
        <taxon>Bacillaceae</taxon>
        <taxon>Lederbergia</taxon>
    </lineage>
</organism>
<gene>
    <name evidence="7" type="ORF">NCTC4824_00805</name>
</gene>
<dbReference type="NCBIfam" id="TIGR03062">
    <property type="entry name" value="pip_yhgE_Cterm"/>
    <property type="match status" value="1"/>
</dbReference>
<protein>
    <submittedName>
        <fullName evidence="7">YhgE/Pip-like protein</fullName>
    </submittedName>
</protein>
<evidence type="ECO:0000256" key="2">
    <source>
        <dbReference type="ARBA" id="ARBA00022692"/>
    </source>
</evidence>
<dbReference type="RefSeq" id="WP_174521742.1">
    <property type="nucleotide sequence ID" value="NZ_CBCSGM010000007.1"/>
</dbReference>
<evidence type="ECO:0000256" key="1">
    <source>
        <dbReference type="ARBA" id="ARBA00004141"/>
    </source>
</evidence>
<feature type="transmembrane region" description="Helical" evidence="5">
    <location>
        <begin position="638"/>
        <end position="658"/>
    </location>
</feature>
<keyword evidence="2 5" id="KW-0812">Transmembrane</keyword>
<reference evidence="7 8" key="1">
    <citation type="submission" date="2018-06" db="EMBL/GenBank/DDBJ databases">
        <authorList>
            <consortium name="Pathogen Informatics"/>
            <person name="Doyle S."/>
        </authorList>
    </citation>
    <scope>NUCLEOTIDE SEQUENCE [LARGE SCALE GENOMIC DNA]</scope>
    <source>
        <strain evidence="7 8">NCTC4824</strain>
    </source>
</reference>
<dbReference type="Proteomes" id="UP000249134">
    <property type="component" value="Chromosome 1"/>
</dbReference>
<dbReference type="AlphaFoldDB" id="A0A2X4VQY6"/>
<evidence type="ECO:0000256" key="4">
    <source>
        <dbReference type="ARBA" id="ARBA00023136"/>
    </source>
</evidence>
<dbReference type="InterPro" id="IPR017500">
    <property type="entry name" value="Phage_infect_YhgE_N"/>
</dbReference>